<protein>
    <submittedName>
        <fullName evidence="1">Uncharacterized protein</fullName>
    </submittedName>
</protein>
<dbReference type="EMBL" id="CP130612">
    <property type="protein sequence ID" value="WKW13392.1"/>
    <property type="molecule type" value="Genomic_DNA"/>
</dbReference>
<organism evidence="1">
    <name type="scientific">Pseudogemmatithrix spongiicola</name>
    <dbReference type="NCBI Taxonomy" id="3062599"/>
    <lineage>
        <taxon>Bacteria</taxon>
        <taxon>Pseudomonadati</taxon>
        <taxon>Gemmatimonadota</taxon>
        <taxon>Gemmatimonadia</taxon>
        <taxon>Gemmatimonadales</taxon>
        <taxon>Gemmatimonadaceae</taxon>
        <taxon>Pseudogemmatithrix</taxon>
    </lineage>
</organism>
<name>A0AA49Q5W8_9BACT</name>
<accession>A0AA49Q5W8</accession>
<dbReference type="RefSeq" id="WP_367886249.1">
    <property type="nucleotide sequence ID" value="NZ_CP130612.1"/>
</dbReference>
<gene>
    <name evidence="1" type="ORF">Strain138_002711</name>
    <name evidence="2" type="ORF">Strain318_002711</name>
</gene>
<reference evidence="1" key="1">
    <citation type="submission" date="2023-07" db="EMBL/GenBank/DDBJ databases">
        <authorList>
            <person name="Haufschild T."/>
            <person name="Kallscheuer N."/>
            <person name="Hammer J."/>
            <person name="Kohn T."/>
            <person name="Kabuu M."/>
            <person name="Jogler M."/>
            <person name="Wohfarth N."/>
            <person name="Heuer A."/>
            <person name="Rohde M."/>
            <person name="van Teeseling M.C.F."/>
            <person name="Jogler C."/>
        </authorList>
    </citation>
    <scope>NUCLEOTIDE SEQUENCE</scope>
    <source>
        <strain evidence="1">Strain 138</strain>
        <strain evidence="2">Strain 318</strain>
    </source>
</reference>
<keyword evidence="3" id="KW-1185">Reference proteome</keyword>
<dbReference type="EMBL" id="CP130613">
    <property type="protein sequence ID" value="WKW16299.1"/>
    <property type="molecule type" value="Genomic_DNA"/>
</dbReference>
<proteinExistence type="predicted"/>
<dbReference type="KEGG" id="pspc:Strain318_002711"/>
<dbReference type="AlphaFoldDB" id="A0AA49Q5W8"/>
<accession>A0AA49K232</accession>
<evidence type="ECO:0000313" key="1">
    <source>
        <dbReference type="EMBL" id="WKW13392.1"/>
    </source>
</evidence>
<dbReference type="Proteomes" id="UP001229955">
    <property type="component" value="Chromosome"/>
</dbReference>
<sequence length="85" mass="9381">MLAAPVACSDGGPTGPGIARLIEEGKRIFRYDTFGDEQFWTDALPQGLKDALLKLDAVVAHYERIFSLSLSAQQRPDLVQYLKSL</sequence>
<evidence type="ECO:0000313" key="3">
    <source>
        <dbReference type="Proteomes" id="UP001229955"/>
    </source>
</evidence>
<evidence type="ECO:0000313" key="2">
    <source>
        <dbReference type="EMBL" id="WKW16299.1"/>
    </source>
</evidence>